<dbReference type="Proteomes" id="UP000008237">
    <property type="component" value="Unassembled WGS sequence"/>
</dbReference>
<accession>E2BAU6</accession>
<gene>
    <name evidence="1" type="ORF">EAI_06611</name>
</gene>
<dbReference type="AlphaFoldDB" id="E2BAU6"/>
<feature type="non-terminal residue" evidence="1">
    <location>
        <position position="1"/>
    </location>
</feature>
<evidence type="ECO:0000313" key="2">
    <source>
        <dbReference type="Proteomes" id="UP000008237"/>
    </source>
</evidence>
<reference evidence="1 2" key="1">
    <citation type="journal article" date="2010" name="Science">
        <title>Genomic comparison of the ants Camponotus floridanus and Harpegnathos saltator.</title>
        <authorList>
            <person name="Bonasio R."/>
            <person name="Zhang G."/>
            <person name="Ye C."/>
            <person name="Mutti N.S."/>
            <person name="Fang X."/>
            <person name="Qin N."/>
            <person name="Donahue G."/>
            <person name="Yang P."/>
            <person name="Li Q."/>
            <person name="Li C."/>
            <person name="Zhang P."/>
            <person name="Huang Z."/>
            <person name="Berger S.L."/>
            <person name="Reinberg D."/>
            <person name="Wang J."/>
            <person name="Liebig J."/>
        </authorList>
    </citation>
    <scope>NUCLEOTIDE SEQUENCE [LARGE SCALE GENOMIC DNA]</scope>
    <source>
        <strain evidence="1 2">R22 G/1</strain>
    </source>
</reference>
<organism evidence="2">
    <name type="scientific">Harpegnathos saltator</name>
    <name type="common">Jerdon's jumping ant</name>
    <dbReference type="NCBI Taxonomy" id="610380"/>
    <lineage>
        <taxon>Eukaryota</taxon>
        <taxon>Metazoa</taxon>
        <taxon>Ecdysozoa</taxon>
        <taxon>Arthropoda</taxon>
        <taxon>Hexapoda</taxon>
        <taxon>Insecta</taxon>
        <taxon>Pterygota</taxon>
        <taxon>Neoptera</taxon>
        <taxon>Endopterygota</taxon>
        <taxon>Hymenoptera</taxon>
        <taxon>Apocrita</taxon>
        <taxon>Aculeata</taxon>
        <taxon>Formicoidea</taxon>
        <taxon>Formicidae</taxon>
        <taxon>Ponerinae</taxon>
        <taxon>Ponerini</taxon>
        <taxon>Harpegnathos</taxon>
    </lineage>
</organism>
<evidence type="ECO:0000313" key="1">
    <source>
        <dbReference type="EMBL" id="EFN87174.1"/>
    </source>
</evidence>
<evidence type="ECO:0008006" key="3">
    <source>
        <dbReference type="Google" id="ProtNLM"/>
    </source>
</evidence>
<dbReference type="EMBL" id="GL446860">
    <property type="protein sequence ID" value="EFN87174.1"/>
    <property type="molecule type" value="Genomic_DNA"/>
</dbReference>
<protein>
    <recommendedName>
        <fullName evidence="3">Mos1 transposase HTH domain-containing protein</fullName>
    </recommendedName>
</protein>
<proteinExistence type="predicted"/>
<dbReference type="InParanoid" id="E2BAU6"/>
<sequence length="32" mass="3860">LMSKMSKFEPKKYHFREVLIFCFHLKKTAAEA</sequence>
<feature type="non-terminal residue" evidence="1">
    <location>
        <position position="32"/>
    </location>
</feature>
<name>E2BAU6_HARSA</name>
<keyword evidence="2" id="KW-1185">Reference proteome</keyword>
<dbReference type="Gene3D" id="1.10.10.1450">
    <property type="match status" value="1"/>
</dbReference>